<evidence type="ECO:0000313" key="3">
    <source>
        <dbReference type="Proteomes" id="UP000219048"/>
    </source>
</evidence>
<protein>
    <submittedName>
        <fullName evidence="2">Uncharacterized protein</fullName>
    </submittedName>
</protein>
<feature type="transmembrane region" description="Helical" evidence="1">
    <location>
        <begin position="12"/>
        <end position="31"/>
    </location>
</feature>
<gene>
    <name evidence="2" type="ORF">SAMN06265377_0055</name>
</gene>
<dbReference type="EMBL" id="OBEH01000001">
    <property type="protein sequence ID" value="SNY92838.1"/>
    <property type="molecule type" value="Genomic_DNA"/>
</dbReference>
<dbReference type="RefSeq" id="WP_097043743.1">
    <property type="nucleotide sequence ID" value="NZ_OBEH01000001.1"/>
</dbReference>
<dbReference type="OrthoDB" id="1159788at2"/>
<sequence>MRFFKLKNLNWKYILGEILLLFVGINLAIWFNDWNASKSIQKNKEIALVKIKDELRNNLAQLEESRLKNQKIPSFFDELGSLENKEGDLVLNPDMMNIFVQRYPEFYRKMDSVKVDDKLYKYKGFTKVYLEITDLSNIAWEISKSTGIFHEFGYDCLYQLQGLYHTQDLVKGELKKATEALGNKSIDDLIRVLSFMDQLEAQLESQYKDMINNIDNCK</sequence>
<keyword evidence="1" id="KW-1133">Transmembrane helix</keyword>
<dbReference type="Proteomes" id="UP000219048">
    <property type="component" value="Unassembled WGS sequence"/>
</dbReference>
<reference evidence="3" key="1">
    <citation type="submission" date="2017-09" db="EMBL/GenBank/DDBJ databases">
        <authorList>
            <person name="Varghese N."/>
            <person name="Submissions S."/>
        </authorList>
    </citation>
    <scope>NUCLEOTIDE SEQUENCE [LARGE SCALE GENOMIC DNA]</scope>
    <source>
        <strain evidence="3">DSM 25885</strain>
    </source>
</reference>
<proteinExistence type="predicted"/>
<keyword evidence="1" id="KW-0472">Membrane</keyword>
<name>A0A285M6W4_9FLAO</name>
<organism evidence="2 3">
    <name type="scientific">Flagellimonas pacifica</name>
    <dbReference type="NCBI Taxonomy" id="1247520"/>
    <lineage>
        <taxon>Bacteria</taxon>
        <taxon>Pseudomonadati</taxon>
        <taxon>Bacteroidota</taxon>
        <taxon>Flavobacteriia</taxon>
        <taxon>Flavobacteriales</taxon>
        <taxon>Flavobacteriaceae</taxon>
        <taxon>Flagellimonas</taxon>
    </lineage>
</organism>
<accession>A0A285M6W4</accession>
<evidence type="ECO:0000313" key="2">
    <source>
        <dbReference type="EMBL" id="SNY92838.1"/>
    </source>
</evidence>
<keyword evidence="1" id="KW-0812">Transmembrane</keyword>
<dbReference type="AlphaFoldDB" id="A0A285M6W4"/>
<evidence type="ECO:0000256" key="1">
    <source>
        <dbReference type="SAM" id="Phobius"/>
    </source>
</evidence>
<keyword evidence="3" id="KW-1185">Reference proteome</keyword>